<dbReference type="Gene3D" id="1.10.10.60">
    <property type="entry name" value="Homeodomain-like"/>
    <property type="match status" value="1"/>
</dbReference>
<accession>A0A8S9Y686</accession>
<reference evidence="5" key="1">
    <citation type="journal article" date="2021" name="Mol. Ecol. Resour.">
        <title>Apolygus lucorum genome provides insights into omnivorousness and mesophyll feeding.</title>
        <authorList>
            <person name="Liu Y."/>
            <person name="Liu H."/>
            <person name="Wang H."/>
            <person name="Huang T."/>
            <person name="Liu B."/>
            <person name="Yang B."/>
            <person name="Yin L."/>
            <person name="Li B."/>
            <person name="Zhang Y."/>
            <person name="Zhang S."/>
            <person name="Jiang F."/>
            <person name="Zhang X."/>
            <person name="Ren Y."/>
            <person name="Wang B."/>
            <person name="Wang S."/>
            <person name="Lu Y."/>
            <person name="Wu K."/>
            <person name="Fan W."/>
            <person name="Wang G."/>
        </authorList>
    </citation>
    <scope>NUCLEOTIDE SEQUENCE</scope>
    <source>
        <strain evidence="5">12Hb</strain>
    </source>
</reference>
<gene>
    <name evidence="5" type="ORF">GE061_001152</name>
</gene>
<evidence type="ECO:0000313" key="6">
    <source>
        <dbReference type="Proteomes" id="UP000466442"/>
    </source>
</evidence>
<proteinExistence type="predicted"/>
<feature type="compositionally biased region" description="Basic and acidic residues" evidence="3">
    <location>
        <begin position="347"/>
        <end position="357"/>
    </location>
</feature>
<dbReference type="AlphaFoldDB" id="A0A8S9Y686"/>
<name>A0A8S9Y686_APOLU</name>
<dbReference type="InterPro" id="IPR009057">
    <property type="entry name" value="Homeodomain-like_sf"/>
</dbReference>
<dbReference type="EMBL" id="WIXP02000001">
    <property type="protein sequence ID" value="KAF6216802.1"/>
    <property type="molecule type" value="Genomic_DNA"/>
</dbReference>
<dbReference type="GO" id="GO:0005634">
    <property type="term" value="C:nucleus"/>
    <property type="evidence" value="ECO:0007669"/>
    <property type="project" value="UniProtKB-SubCell"/>
</dbReference>
<dbReference type="SUPFAM" id="SSF46689">
    <property type="entry name" value="Homeodomain-like"/>
    <property type="match status" value="1"/>
</dbReference>
<keyword evidence="2" id="KW-0238">DNA-binding</keyword>
<keyword evidence="2" id="KW-0371">Homeobox</keyword>
<feature type="DNA-binding region" description="Homeobox" evidence="2">
    <location>
        <begin position="312"/>
        <end position="330"/>
    </location>
</feature>
<evidence type="ECO:0000259" key="4">
    <source>
        <dbReference type="PROSITE" id="PS50071"/>
    </source>
</evidence>
<dbReference type="InterPro" id="IPR001356">
    <property type="entry name" value="HD"/>
</dbReference>
<organism evidence="5 6">
    <name type="scientific">Apolygus lucorum</name>
    <name type="common">Small green plant bug</name>
    <name type="synonym">Lygocoris lucorum</name>
    <dbReference type="NCBI Taxonomy" id="248454"/>
    <lineage>
        <taxon>Eukaryota</taxon>
        <taxon>Metazoa</taxon>
        <taxon>Ecdysozoa</taxon>
        <taxon>Arthropoda</taxon>
        <taxon>Hexapoda</taxon>
        <taxon>Insecta</taxon>
        <taxon>Pterygota</taxon>
        <taxon>Neoptera</taxon>
        <taxon>Paraneoptera</taxon>
        <taxon>Hemiptera</taxon>
        <taxon>Heteroptera</taxon>
        <taxon>Panheteroptera</taxon>
        <taxon>Cimicomorpha</taxon>
        <taxon>Miridae</taxon>
        <taxon>Mirini</taxon>
        <taxon>Apolygus</taxon>
    </lineage>
</organism>
<dbReference type="OrthoDB" id="6159439at2759"/>
<feature type="domain" description="Homeobox" evidence="4">
    <location>
        <begin position="310"/>
        <end position="329"/>
    </location>
</feature>
<comment type="subcellular location">
    <subcellularLocation>
        <location evidence="1 2">Nucleus</location>
    </subcellularLocation>
</comment>
<feature type="region of interest" description="Disordered" evidence="3">
    <location>
        <begin position="328"/>
        <end position="386"/>
    </location>
</feature>
<feature type="region of interest" description="Disordered" evidence="3">
    <location>
        <begin position="193"/>
        <end position="227"/>
    </location>
</feature>
<evidence type="ECO:0000256" key="3">
    <source>
        <dbReference type="SAM" id="MobiDB-lite"/>
    </source>
</evidence>
<dbReference type="PROSITE" id="PS50071">
    <property type="entry name" value="HOMEOBOX_2"/>
    <property type="match status" value="1"/>
</dbReference>
<dbReference type="Proteomes" id="UP000466442">
    <property type="component" value="Linkage Group LG1"/>
</dbReference>
<evidence type="ECO:0000256" key="2">
    <source>
        <dbReference type="PROSITE-ProRule" id="PRU00108"/>
    </source>
</evidence>
<sequence>MPRTKNLTPMVVDIKEDWDAEHEQSSCLPEETVLPHRIPVSTLSTTISSANCYINPEHEWNVLWSGAEIMYHATNVADRDAGWRNFESAARKLKAHLTEMTNAANAMPSVLEPAMGLGQQHNHACTQGCNPEAVAQHVIAQLRARPRTPPTIDTNDLAQRLRENLTMQQAPASSPIYNLPKIAELVAKRLQARPKAAQPQSPRSEANHAQEVTEVPNTVAAISPQRLSKISDSAEEGLEEATTSNTGRICLACGRARAHNSRLWCEACRTFKSRARKAAAKGIPYICTNPKHKGQPDTTKACKGCRIRQLDEIYATVWFQNRRAKFRKQERIAQQKSTGQGAGTDLNKTELKNKDKPPSPQTPSPQDIKPLNGKLSDELGNNNKWSQLSAGGHKDIGGPFSLLSAAPGYLLSPSHHLHGNKITAGSLPTNHLF</sequence>
<evidence type="ECO:0000313" key="5">
    <source>
        <dbReference type="EMBL" id="KAF6216802.1"/>
    </source>
</evidence>
<keyword evidence="6" id="KW-1185">Reference proteome</keyword>
<comment type="caution">
    <text evidence="5">The sequence shown here is derived from an EMBL/GenBank/DDBJ whole genome shotgun (WGS) entry which is preliminary data.</text>
</comment>
<dbReference type="GO" id="GO:0003677">
    <property type="term" value="F:DNA binding"/>
    <property type="evidence" value="ECO:0007669"/>
    <property type="project" value="UniProtKB-UniRule"/>
</dbReference>
<protein>
    <recommendedName>
        <fullName evidence="4">Homeobox domain-containing protein</fullName>
    </recommendedName>
</protein>
<keyword evidence="2" id="KW-0539">Nucleus</keyword>
<evidence type="ECO:0000256" key="1">
    <source>
        <dbReference type="ARBA" id="ARBA00004123"/>
    </source>
</evidence>